<proteinExistence type="predicted"/>
<sequence>MGALEVIGESSEFFAPVATDLIDQLIGQYRGELEKVNQAADLFAGDMGGIVRYFLQGNGCDKRGYSSLRAERLFQRKGAVAALNATYWSKALALTDVLDVMPQNRRNDWHKQITEMETPEFSEDTVRPTLYGLLSARQQFLAERVDGIFHNLSGEHVTNSPRGFGKRMIIAYILDANEMTCYSRVGYIDDLRCVIAKFMGRDEPKYHASAALISTLKSCWGKWVTIDGGALRIRLYHKGTAHLEVHPDMAWRLNRILAHLHPLAIPAEFRTKPKKTLKTVPLMLRPLPFAVLETLSKKRFIAGRINTPELDMGRHYNRSENPAAWDEACRVLEGIGGTQVDSGVYRFEYAAGAVIDEIIVSGCIPDKVSHQYYATPANIAQEAIAWAGIGDRDTCLEPSAGQGALAEFMPKDRTLCVEISDLHCKVLQAKGYTVQKADFLAWGEGRSFSRVVMNPPFSDGRWQAHLAHAASMVIAGGCLVAILPDSARKSANLPGFDLSFSRTFSNEFQGTSISVVILKATKR</sequence>
<dbReference type="InterPro" id="IPR029063">
    <property type="entry name" value="SAM-dependent_MTases_sf"/>
</dbReference>
<dbReference type="Gene3D" id="3.40.50.150">
    <property type="entry name" value="Vaccinia Virus protein VP39"/>
    <property type="match status" value="1"/>
</dbReference>
<evidence type="ECO:0000313" key="2">
    <source>
        <dbReference type="EMBL" id="KFB68878.1"/>
    </source>
</evidence>
<organism evidence="2 3">
    <name type="scientific">Candidatus Accumulibacter vicinus</name>
    <dbReference type="NCBI Taxonomy" id="2954382"/>
    <lineage>
        <taxon>Bacteria</taxon>
        <taxon>Pseudomonadati</taxon>
        <taxon>Pseudomonadota</taxon>
        <taxon>Betaproteobacteria</taxon>
        <taxon>Candidatus Accumulibacter</taxon>
    </lineage>
</organism>
<reference evidence="2 3" key="1">
    <citation type="submission" date="2014-07" db="EMBL/GenBank/DDBJ databases">
        <title>Expanding our view of genomic diversity in Candidatus Accumulibacter clades.</title>
        <authorList>
            <person name="Skennerton C.T."/>
            <person name="Barr J.J."/>
            <person name="Slater F.R."/>
            <person name="Bond P.L."/>
            <person name="Tyson G.W."/>
        </authorList>
    </citation>
    <scope>NUCLEOTIDE SEQUENCE [LARGE SCALE GENOMIC DNA]</scope>
    <source>
        <strain evidence="3">SK-01</strain>
    </source>
</reference>
<dbReference type="SUPFAM" id="SSF53335">
    <property type="entry name" value="S-adenosyl-L-methionine-dependent methyltransferases"/>
    <property type="match status" value="1"/>
</dbReference>
<dbReference type="EMBL" id="JDSS02000019">
    <property type="protein sequence ID" value="KFB68878.1"/>
    <property type="molecule type" value="Genomic_DNA"/>
</dbReference>
<dbReference type="Pfam" id="PF13708">
    <property type="entry name" value="DUF4942"/>
    <property type="match status" value="1"/>
</dbReference>
<name>A0A084Y2D4_9PROT</name>
<evidence type="ECO:0000259" key="1">
    <source>
        <dbReference type="Pfam" id="PF13708"/>
    </source>
</evidence>
<dbReference type="GO" id="GO:0003676">
    <property type="term" value="F:nucleic acid binding"/>
    <property type="evidence" value="ECO:0007669"/>
    <property type="project" value="InterPro"/>
</dbReference>
<dbReference type="GO" id="GO:0032259">
    <property type="term" value="P:methylation"/>
    <property type="evidence" value="ECO:0007669"/>
    <property type="project" value="InterPro"/>
</dbReference>
<dbReference type="AlphaFoldDB" id="A0A084Y2D4"/>
<dbReference type="GO" id="GO:0008168">
    <property type="term" value="F:methyltransferase activity"/>
    <property type="evidence" value="ECO:0007669"/>
    <property type="project" value="InterPro"/>
</dbReference>
<dbReference type="PROSITE" id="PS00092">
    <property type="entry name" value="N6_MTASE"/>
    <property type="match status" value="1"/>
</dbReference>
<dbReference type="Proteomes" id="UP000019812">
    <property type="component" value="Unassembled WGS sequence"/>
</dbReference>
<protein>
    <recommendedName>
        <fullName evidence="1">DUF4942 domain-containing protein</fullName>
    </recommendedName>
</protein>
<comment type="caution">
    <text evidence="2">The sequence shown here is derived from an EMBL/GenBank/DDBJ whole genome shotgun (WGS) entry which is preliminary data.</text>
</comment>
<gene>
    <name evidence="2" type="ORF">CAPSK01_001733</name>
</gene>
<evidence type="ECO:0000313" key="3">
    <source>
        <dbReference type="Proteomes" id="UP000019812"/>
    </source>
</evidence>
<dbReference type="InterPro" id="IPR002052">
    <property type="entry name" value="DNA_methylase_N6_adenine_CS"/>
</dbReference>
<feature type="domain" description="DUF4942" evidence="1">
    <location>
        <begin position="81"/>
        <end position="259"/>
    </location>
</feature>
<dbReference type="CDD" id="cd02440">
    <property type="entry name" value="AdoMet_MTases"/>
    <property type="match status" value="1"/>
</dbReference>
<dbReference type="RefSeq" id="WP_034924711.1">
    <property type="nucleotide sequence ID" value="NZ_JDSS02000019.1"/>
</dbReference>
<accession>A0A084Y2D4</accession>
<dbReference type="InterPro" id="IPR031339">
    <property type="entry name" value="DUF4942"/>
</dbReference>
<dbReference type="STRING" id="1457154.CAPSK01_001733"/>